<protein>
    <submittedName>
        <fullName evidence="9">Procollagen-lysine,2-oxoglutarate 5-dioxygenase 3-like</fullName>
    </submittedName>
</protein>
<evidence type="ECO:0000313" key="9">
    <source>
        <dbReference type="RefSeq" id="XP_011311891.1"/>
    </source>
</evidence>
<feature type="domain" description="Fe2OG dioxygenase" evidence="7">
    <location>
        <begin position="386"/>
        <end position="479"/>
    </location>
</feature>
<accession>A0A9R1U7J9</accession>
<evidence type="ECO:0000256" key="4">
    <source>
        <dbReference type="ARBA" id="ARBA00022964"/>
    </source>
</evidence>
<evidence type="ECO:0000256" key="3">
    <source>
        <dbReference type="ARBA" id="ARBA00022729"/>
    </source>
</evidence>
<name>A0A9R1U7J9_9HYME</name>
<dbReference type="InterPro" id="IPR044861">
    <property type="entry name" value="IPNS-like_FE2OG_OXY"/>
</dbReference>
<dbReference type="OrthoDB" id="69177at2759"/>
<reference evidence="9" key="1">
    <citation type="submission" date="2025-08" db="UniProtKB">
        <authorList>
            <consortium name="RefSeq"/>
        </authorList>
    </citation>
    <scope>IDENTIFICATION</scope>
    <source>
        <strain evidence="9">USDA-PBARC FA_bdor</strain>
        <tissue evidence="9">Whole organism</tissue>
    </source>
</reference>
<dbReference type="GeneID" id="105271821"/>
<evidence type="ECO:0000256" key="2">
    <source>
        <dbReference type="ARBA" id="ARBA00022723"/>
    </source>
</evidence>
<keyword evidence="2" id="KW-0479">Metal-binding</keyword>
<dbReference type="SMART" id="SM00702">
    <property type="entry name" value="P4Hc"/>
    <property type="match status" value="1"/>
</dbReference>
<dbReference type="GO" id="GO:0005783">
    <property type="term" value="C:endoplasmic reticulum"/>
    <property type="evidence" value="ECO:0007669"/>
    <property type="project" value="TreeGrafter"/>
</dbReference>
<dbReference type="Proteomes" id="UP000694866">
    <property type="component" value="Unplaced"/>
</dbReference>
<evidence type="ECO:0000313" key="8">
    <source>
        <dbReference type="Proteomes" id="UP000694866"/>
    </source>
</evidence>
<proteinExistence type="predicted"/>
<evidence type="ECO:0000256" key="1">
    <source>
        <dbReference type="ARBA" id="ARBA00001961"/>
    </source>
</evidence>
<evidence type="ECO:0000256" key="6">
    <source>
        <dbReference type="ARBA" id="ARBA00023004"/>
    </source>
</evidence>
<dbReference type="InterPro" id="IPR005123">
    <property type="entry name" value="Oxoglu/Fe-dep_dioxygenase_dom"/>
</dbReference>
<dbReference type="PANTHER" id="PTHR10730:SF45">
    <property type="entry name" value="PROCOLLAGEN-LYSINE,2-OXOGLUTARATE 5-DIOXYGENASE"/>
    <property type="match status" value="1"/>
</dbReference>
<dbReference type="Pfam" id="PF03171">
    <property type="entry name" value="2OG-FeII_Oxy"/>
    <property type="match status" value="1"/>
</dbReference>
<dbReference type="GO" id="GO:0031418">
    <property type="term" value="F:L-ascorbic acid binding"/>
    <property type="evidence" value="ECO:0007669"/>
    <property type="project" value="InterPro"/>
</dbReference>
<organism evidence="8 9">
    <name type="scientific">Fopius arisanus</name>
    <dbReference type="NCBI Taxonomy" id="64838"/>
    <lineage>
        <taxon>Eukaryota</taxon>
        <taxon>Metazoa</taxon>
        <taxon>Ecdysozoa</taxon>
        <taxon>Arthropoda</taxon>
        <taxon>Hexapoda</taxon>
        <taxon>Insecta</taxon>
        <taxon>Pterygota</taxon>
        <taxon>Neoptera</taxon>
        <taxon>Endopterygota</taxon>
        <taxon>Hymenoptera</taxon>
        <taxon>Apocrita</taxon>
        <taxon>Ichneumonoidea</taxon>
        <taxon>Braconidae</taxon>
        <taxon>Opiinae</taxon>
        <taxon>Fopius</taxon>
    </lineage>
</organism>
<dbReference type="PROSITE" id="PS51471">
    <property type="entry name" value="FE2OG_OXY"/>
    <property type="match status" value="1"/>
</dbReference>
<keyword evidence="8" id="KW-1185">Reference proteome</keyword>
<comment type="cofactor">
    <cofactor evidence="1">
        <name>L-ascorbate</name>
        <dbReference type="ChEBI" id="CHEBI:38290"/>
    </cofactor>
</comment>
<keyword evidence="4" id="KW-0223">Dioxygenase</keyword>
<dbReference type="InterPro" id="IPR050757">
    <property type="entry name" value="Collagen_mod_GT25"/>
</dbReference>
<evidence type="ECO:0000256" key="5">
    <source>
        <dbReference type="ARBA" id="ARBA00023002"/>
    </source>
</evidence>
<dbReference type="PANTHER" id="PTHR10730">
    <property type="entry name" value="PROCOLLAGEN-LYSINE,2-OXOGLUTARATE 5-DIOXYGENASE/GLYCOSYLTRANSFERASE 25 FAMILY MEMBER"/>
    <property type="match status" value="1"/>
</dbReference>
<dbReference type="KEGG" id="fas:105271821"/>
<dbReference type="InterPro" id="IPR006620">
    <property type="entry name" value="Pro_4_hyd_alph"/>
</dbReference>
<dbReference type="Gene3D" id="2.60.120.620">
    <property type="entry name" value="q2cbj1_9rhob like domain"/>
    <property type="match status" value="1"/>
</dbReference>
<dbReference type="GO" id="GO:0008475">
    <property type="term" value="F:procollagen-lysine 5-dioxygenase activity"/>
    <property type="evidence" value="ECO:0007669"/>
    <property type="project" value="TreeGrafter"/>
</dbReference>
<sequence length="479" mass="55913">MKMQHSLGIISDRAWSKPGNTSIAILCRDWYKPGNTKSWIAVSGREWYKLDNTKSWIPVLVTSLGDETCISLTIPSLEYQSWAEIGSIPVSGSWDARLGKADISTRLSQDPGRCTKAGDYCLQKECSGYFSIDSVAHLDNEHTLKLLVEQQRGIVGPLLVRQEQTWSNFWGAIADNGYYARSADYMEIIQNKRKGLWNVPYITHCYLINVTLLNNFETRPVYTIDGTEPDMAFAITNRYRDIFMYVNNRLEFGHLINPETYDLRRTNPDIYEISSNKLDWQKRYIHDNYNDNFNVDHKPIQPCPDVFWFPIVNLRFCREFIEIMETYGQWSDGSNQDFRLQGGYENVPTRDIHMNQVDYERQWLYFLKEYVRPLQELVFIGYFHDPPRSLMNFVVRYKPEEQPALRPHHDSSTYTINIALNQVGVDYEGGGCRFLRYNCSVTDTKPGWMLMHPGRLTHYHEGLRVVKGTRYIMISFIDP</sequence>
<gene>
    <name evidence="9" type="primary">LOC105271821</name>
</gene>
<evidence type="ECO:0000259" key="7">
    <source>
        <dbReference type="PROSITE" id="PS51471"/>
    </source>
</evidence>
<dbReference type="AlphaFoldDB" id="A0A9R1U7J9"/>
<dbReference type="GO" id="GO:0005506">
    <property type="term" value="F:iron ion binding"/>
    <property type="evidence" value="ECO:0007669"/>
    <property type="project" value="InterPro"/>
</dbReference>
<keyword evidence="3" id="KW-0732">Signal</keyword>
<keyword evidence="6" id="KW-0408">Iron</keyword>
<keyword evidence="5" id="KW-0560">Oxidoreductase</keyword>
<dbReference type="RefSeq" id="XP_011311891.1">
    <property type="nucleotide sequence ID" value="XM_011313589.1"/>
</dbReference>